<dbReference type="EMBL" id="GDJX01003206">
    <property type="protein sequence ID" value="JAT64730.1"/>
    <property type="molecule type" value="Transcribed_RNA"/>
</dbReference>
<gene>
    <name evidence="4" type="primary">At1g78760_0</name>
    <name evidence="5" type="synonym">At1g78760_1</name>
    <name evidence="5" type="ORF">g.121398</name>
    <name evidence="4" type="ORF">g.121402</name>
</gene>
<protein>
    <submittedName>
        <fullName evidence="4">Putative F-box/FBD/LRR-repeat protein At1g78760</fullName>
    </submittedName>
</protein>
<evidence type="ECO:0000313" key="5">
    <source>
        <dbReference type="EMBL" id="JAT64730.1"/>
    </source>
</evidence>
<evidence type="ECO:0000259" key="3">
    <source>
        <dbReference type="Pfam" id="PF23622"/>
    </source>
</evidence>
<name>A0A1D1Y223_9ARAE</name>
<keyword evidence="1" id="KW-0472">Membrane</keyword>
<dbReference type="InterPro" id="IPR036047">
    <property type="entry name" value="F-box-like_dom_sf"/>
</dbReference>
<keyword evidence="1" id="KW-0812">Transmembrane</keyword>
<dbReference type="AlphaFoldDB" id="A0A1D1Y223"/>
<evidence type="ECO:0000259" key="2">
    <source>
        <dbReference type="Pfam" id="PF00646"/>
    </source>
</evidence>
<dbReference type="InterPro" id="IPR055357">
    <property type="entry name" value="LRR_At1g61320_AtMIF1"/>
</dbReference>
<dbReference type="Pfam" id="PF00646">
    <property type="entry name" value="F-box"/>
    <property type="match status" value="1"/>
</dbReference>
<evidence type="ECO:0000313" key="4">
    <source>
        <dbReference type="EMBL" id="JAT48694.1"/>
    </source>
</evidence>
<organism evidence="4">
    <name type="scientific">Anthurium amnicola</name>
    <dbReference type="NCBI Taxonomy" id="1678845"/>
    <lineage>
        <taxon>Eukaryota</taxon>
        <taxon>Viridiplantae</taxon>
        <taxon>Streptophyta</taxon>
        <taxon>Embryophyta</taxon>
        <taxon>Tracheophyta</taxon>
        <taxon>Spermatophyta</taxon>
        <taxon>Magnoliopsida</taxon>
        <taxon>Liliopsida</taxon>
        <taxon>Araceae</taxon>
        <taxon>Pothoideae</taxon>
        <taxon>Potheae</taxon>
        <taxon>Anthurium</taxon>
    </lineage>
</organism>
<dbReference type="InterPro" id="IPR001810">
    <property type="entry name" value="F-box_dom"/>
</dbReference>
<dbReference type="CDD" id="cd22160">
    <property type="entry name" value="F-box_AtFBL13-like"/>
    <property type="match status" value="1"/>
</dbReference>
<dbReference type="EMBL" id="GDJX01019242">
    <property type="protein sequence ID" value="JAT48694.1"/>
    <property type="molecule type" value="Transcribed_RNA"/>
</dbReference>
<dbReference type="PANTHER" id="PTHR34145">
    <property type="entry name" value="OS02G0105600 PROTEIN"/>
    <property type="match status" value="1"/>
</dbReference>
<evidence type="ECO:0000256" key="1">
    <source>
        <dbReference type="SAM" id="Phobius"/>
    </source>
</evidence>
<dbReference type="PANTHER" id="PTHR34145:SF28">
    <property type="entry name" value="F-BOX DOMAIN-CONTAINING PROTEIN"/>
    <property type="match status" value="1"/>
</dbReference>
<dbReference type="InterPro" id="IPR053781">
    <property type="entry name" value="F-box_AtFBL13-like"/>
</dbReference>
<dbReference type="Pfam" id="PF23622">
    <property type="entry name" value="LRR_At1g61320_AtMIF1"/>
    <property type="match status" value="1"/>
</dbReference>
<keyword evidence="1" id="KW-1133">Transmembrane helix</keyword>
<dbReference type="InterPro" id="IPR032675">
    <property type="entry name" value="LRR_dom_sf"/>
</dbReference>
<feature type="transmembrane region" description="Helical" evidence="1">
    <location>
        <begin position="455"/>
        <end position="473"/>
    </location>
</feature>
<dbReference type="InterPro" id="IPR053772">
    <property type="entry name" value="At1g61320/At1g61330-like"/>
</dbReference>
<dbReference type="SUPFAM" id="SSF81383">
    <property type="entry name" value="F-box domain"/>
    <property type="match status" value="1"/>
</dbReference>
<feature type="domain" description="F-box" evidence="2">
    <location>
        <begin position="55"/>
        <end position="93"/>
    </location>
</feature>
<reference evidence="4" key="1">
    <citation type="submission" date="2015-07" db="EMBL/GenBank/DDBJ databases">
        <title>Transcriptome Assembly of Anthurium amnicola.</title>
        <authorList>
            <person name="Suzuki J."/>
        </authorList>
    </citation>
    <scope>NUCLEOTIDE SEQUENCE</scope>
</reference>
<accession>A0A1D1Y223</accession>
<dbReference type="Gene3D" id="3.80.10.10">
    <property type="entry name" value="Ribonuclease Inhibitor"/>
    <property type="match status" value="1"/>
</dbReference>
<proteinExistence type="predicted"/>
<sequence length="538" mass="61996">MNKDKRVDSVAQTLVRLEEKVDKIMKMLMACEPGADHNEKIVETIDTVMHNKDRISELPDAIILQHIFGDLSMKTAVRTSVLSSRWRYLWTSILNLDFDTEVWNSIPDNSSKGKKQMGEKRKKFADIVDQFLEQHRGPHLRRLRLYFYPGDEYCAQTVNWLKLAVKKGVEELDLDFYMETGKEFDLPEFILECRSILSLKLTYCNLKAPPKQKGLNFLKSLYLKQVKISDDLVELLLSHCQQLENLYLIGCGKLQHIRISSPAQKLKKLKAVNLSDLESMEIDASTLITLLYSGHHIHFHLKNIAGLQWARLDTTGEKDRKVTIHEDPRLVLSKFSHVKTLHLSAYFFQVVFAGSLIYPDLPTAVKLRNLIELQLSIEVIRGQNVTAITYLLSMCPILEKLFVDVTDPHRNYRPTDPWVYELMNSQEEIDVFECALDHLKIVEFRGFTATMCEFILVRIILSIGLLLESLVLIHPSDYKMDHILENLLWALDLKYESTGIGIPPSELTKFLSIFSKASPKPHIRLLPEAPSCRFIFDV</sequence>
<feature type="domain" description="At1g61320/AtMIF1 LRR" evidence="3">
    <location>
        <begin position="132"/>
        <end position="472"/>
    </location>
</feature>
<dbReference type="SUPFAM" id="SSF52047">
    <property type="entry name" value="RNI-like"/>
    <property type="match status" value="1"/>
</dbReference>